<proteinExistence type="predicted"/>
<evidence type="ECO:0000313" key="2">
    <source>
        <dbReference type="Proteomes" id="UP000217257"/>
    </source>
</evidence>
<dbReference type="RefSeq" id="WP_095987640.1">
    <property type="nucleotide sequence ID" value="NZ_CP022098.1"/>
</dbReference>
<dbReference type="KEGG" id="cfus:CYFUS_005087"/>
<organism evidence="1 2">
    <name type="scientific">Cystobacter fuscus</name>
    <dbReference type="NCBI Taxonomy" id="43"/>
    <lineage>
        <taxon>Bacteria</taxon>
        <taxon>Pseudomonadati</taxon>
        <taxon>Myxococcota</taxon>
        <taxon>Myxococcia</taxon>
        <taxon>Myxococcales</taxon>
        <taxon>Cystobacterineae</taxon>
        <taxon>Archangiaceae</taxon>
        <taxon>Cystobacter</taxon>
    </lineage>
</organism>
<name>A0A250J857_9BACT</name>
<dbReference type="Proteomes" id="UP000217257">
    <property type="component" value="Chromosome"/>
</dbReference>
<protein>
    <submittedName>
        <fullName evidence="1">Uncharacterized protein</fullName>
    </submittedName>
</protein>
<gene>
    <name evidence="1" type="ORF">CYFUS_005087</name>
</gene>
<accession>A0A250J857</accession>
<dbReference type="AlphaFoldDB" id="A0A250J857"/>
<sequence length="389" mass="42086">MRQSLVVLFLFGLLASPRAEAYTWMIRHGYSSCAACHADPSGAGLVTAYGRAQSELLLAANYGKPKEEVSSSTGFLLGAVNTPDWLLLGLSFRGGALVNQAGSADPTVRPVQMASDIRAQATFGQFRANASLGFALRRARLAALTTTEANNVVSRDHWLGWDNENQTLLVRAGRINLPFGLRNVEHTSWVRERTRTDTNEHQQYGVAVAYNGEGFRGEVMGIAGNFLLKPDEYRERGYSGYFEWSPRTNLALGVSSLATRAAYDVDSRQPDFWRQAHGVFGRWAVSGPVVLLGEVDLLVNSSRDQSAGLGYTGLLQADIEPVRGLHVILAGEALRTVGGVGTNVGGSLGLAFGFLPQVELRVDGVVRRFATETGGTNTLSILSQLHFLL</sequence>
<evidence type="ECO:0000313" key="1">
    <source>
        <dbReference type="EMBL" id="ATB39642.1"/>
    </source>
</evidence>
<dbReference type="EMBL" id="CP022098">
    <property type="protein sequence ID" value="ATB39642.1"/>
    <property type="molecule type" value="Genomic_DNA"/>
</dbReference>
<reference evidence="1 2" key="1">
    <citation type="submission" date="2017-06" db="EMBL/GenBank/DDBJ databases">
        <title>Sequencing and comparative analysis of myxobacterial genomes.</title>
        <authorList>
            <person name="Rupp O."/>
            <person name="Goesmann A."/>
            <person name="Sogaard-Andersen L."/>
        </authorList>
    </citation>
    <scope>NUCLEOTIDE SEQUENCE [LARGE SCALE GENOMIC DNA]</scope>
    <source>
        <strain evidence="1 2">DSM 52655</strain>
    </source>
</reference>